<organism evidence="1 2">
    <name type="scientific">Pyronema omphalodes (strain CBS 100304)</name>
    <name type="common">Pyronema confluens</name>
    <dbReference type="NCBI Taxonomy" id="1076935"/>
    <lineage>
        <taxon>Eukaryota</taxon>
        <taxon>Fungi</taxon>
        <taxon>Dikarya</taxon>
        <taxon>Ascomycota</taxon>
        <taxon>Pezizomycotina</taxon>
        <taxon>Pezizomycetes</taxon>
        <taxon>Pezizales</taxon>
        <taxon>Pyronemataceae</taxon>
        <taxon>Pyronema</taxon>
    </lineage>
</organism>
<name>U4L6U8_PYROM</name>
<sequence length="30" mass="3512">MMHRQLVAGITEMKSRLFRNFKSGATLECR</sequence>
<accession>U4L6U8</accession>
<proteinExistence type="predicted"/>
<gene>
    <name evidence="1" type="ORF">PCON_11799</name>
</gene>
<keyword evidence="2" id="KW-1185">Reference proteome</keyword>
<dbReference type="AlphaFoldDB" id="U4L6U8"/>
<protein>
    <submittedName>
        <fullName evidence="1">Uncharacterized protein</fullName>
    </submittedName>
</protein>
<evidence type="ECO:0000313" key="1">
    <source>
        <dbReference type="EMBL" id="CCX12205.1"/>
    </source>
</evidence>
<evidence type="ECO:0000313" key="2">
    <source>
        <dbReference type="Proteomes" id="UP000018144"/>
    </source>
</evidence>
<reference evidence="1 2" key="1">
    <citation type="journal article" date="2013" name="PLoS Genet.">
        <title>The genome and development-dependent transcriptomes of Pyronema confluens: a window into fungal evolution.</title>
        <authorList>
            <person name="Traeger S."/>
            <person name="Altegoer F."/>
            <person name="Freitag M."/>
            <person name="Gabaldon T."/>
            <person name="Kempken F."/>
            <person name="Kumar A."/>
            <person name="Marcet-Houben M."/>
            <person name="Poggeler S."/>
            <person name="Stajich J.E."/>
            <person name="Nowrousian M."/>
        </authorList>
    </citation>
    <scope>NUCLEOTIDE SEQUENCE [LARGE SCALE GENOMIC DNA]</scope>
    <source>
        <strain evidence="2">CBS 100304</strain>
        <tissue evidence="1">Vegetative mycelium</tissue>
    </source>
</reference>
<dbReference type="Proteomes" id="UP000018144">
    <property type="component" value="Unassembled WGS sequence"/>
</dbReference>
<dbReference type="EMBL" id="HF935682">
    <property type="protein sequence ID" value="CCX12205.1"/>
    <property type="molecule type" value="Genomic_DNA"/>
</dbReference>